<reference evidence="1 2" key="2">
    <citation type="journal article" date="2022" name="Mol. Ecol. Resour.">
        <title>The genomes of chicory, endive, great burdock and yacon provide insights into Asteraceae paleo-polyploidization history and plant inulin production.</title>
        <authorList>
            <person name="Fan W."/>
            <person name="Wang S."/>
            <person name="Wang H."/>
            <person name="Wang A."/>
            <person name="Jiang F."/>
            <person name="Liu H."/>
            <person name="Zhao H."/>
            <person name="Xu D."/>
            <person name="Zhang Y."/>
        </authorList>
    </citation>
    <scope>NUCLEOTIDE SEQUENCE [LARGE SCALE GENOMIC DNA]</scope>
    <source>
        <strain evidence="2">cv. Yunnan</strain>
        <tissue evidence="1">Leaves</tissue>
    </source>
</reference>
<gene>
    <name evidence="1" type="ORF">L1987_15818</name>
</gene>
<accession>A0ACB9J6M8</accession>
<evidence type="ECO:0000313" key="1">
    <source>
        <dbReference type="EMBL" id="KAI3816128.1"/>
    </source>
</evidence>
<reference evidence="2" key="1">
    <citation type="journal article" date="2022" name="Mol. Ecol. Resour.">
        <title>The genomes of chicory, endive, great burdock and yacon provide insights into Asteraceae palaeo-polyploidization history and plant inulin production.</title>
        <authorList>
            <person name="Fan W."/>
            <person name="Wang S."/>
            <person name="Wang H."/>
            <person name="Wang A."/>
            <person name="Jiang F."/>
            <person name="Liu H."/>
            <person name="Zhao H."/>
            <person name="Xu D."/>
            <person name="Zhang Y."/>
        </authorList>
    </citation>
    <scope>NUCLEOTIDE SEQUENCE [LARGE SCALE GENOMIC DNA]</scope>
    <source>
        <strain evidence="2">cv. Yunnan</strain>
    </source>
</reference>
<comment type="caution">
    <text evidence="1">The sequence shown here is derived from an EMBL/GenBank/DDBJ whole genome shotgun (WGS) entry which is preliminary data.</text>
</comment>
<protein>
    <submittedName>
        <fullName evidence="1">Uncharacterized protein</fullName>
    </submittedName>
</protein>
<evidence type="ECO:0000313" key="2">
    <source>
        <dbReference type="Proteomes" id="UP001056120"/>
    </source>
</evidence>
<name>A0ACB9J6M8_9ASTR</name>
<keyword evidence="2" id="KW-1185">Reference proteome</keyword>
<sequence length="534" mass="60652">MRPDQWIFHSFILLSSCALFLLGPTSATLDTISANQTIKDGDTIVSDGNMFELGFFIPGKSKNGYLGIWYKKISYGTVVWVANRETPITDSSGMLKLSQYGKLQILSGNSTEIWSSNSTVSMRSDNPVVVVQLLDNGNLVVWDRSSRKQSVIWQSFDYPGNTMLPGMKFGKNLVTGREWSLTPWTSEDDPSPGLYYHWLEPTGYPQIFVREGLVLLWRSGPWNGHKFQGLPLENPNPLYSLKFVHNKEETYYKYELKTSAVLRILVMPDDTTVQLNWIDQIQDWAMYGIAGVKDSWGRYRLCGPYGSCSINRYPPCKCLVGFRPRVQDEWDRANGSSGCERKHALDCGSGDGFKKISGVIFPDTRRSSYNHSMTLEECETACRMNCGCTAYANSDVSRSGCLLWFDELIDITESDEKQDLYIKLAASELTEYALYGRFSVKSDVFSFGVLVLEIVSGKKNREFSLDDHNDNLLGHVCRDAAKRKDKGKVSNEFVEEVRTMSLTTDSEVELMKKRLKFDQEKEKKMEEIEKKGKK</sequence>
<dbReference type="Proteomes" id="UP001056120">
    <property type="component" value="Linkage Group LG05"/>
</dbReference>
<dbReference type="EMBL" id="CM042022">
    <property type="protein sequence ID" value="KAI3816128.1"/>
    <property type="molecule type" value="Genomic_DNA"/>
</dbReference>
<organism evidence="1 2">
    <name type="scientific">Smallanthus sonchifolius</name>
    <dbReference type="NCBI Taxonomy" id="185202"/>
    <lineage>
        <taxon>Eukaryota</taxon>
        <taxon>Viridiplantae</taxon>
        <taxon>Streptophyta</taxon>
        <taxon>Embryophyta</taxon>
        <taxon>Tracheophyta</taxon>
        <taxon>Spermatophyta</taxon>
        <taxon>Magnoliopsida</taxon>
        <taxon>eudicotyledons</taxon>
        <taxon>Gunneridae</taxon>
        <taxon>Pentapetalae</taxon>
        <taxon>asterids</taxon>
        <taxon>campanulids</taxon>
        <taxon>Asterales</taxon>
        <taxon>Asteraceae</taxon>
        <taxon>Asteroideae</taxon>
        <taxon>Heliantheae alliance</taxon>
        <taxon>Millerieae</taxon>
        <taxon>Smallanthus</taxon>
    </lineage>
</organism>
<proteinExistence type="predicted"/>